<dbReference type="SUPFAM" id="SSF51735">
    <property type="entry name" value="NAD(P)-binding Rossmann-fold domains"/>
    <property type="match status" value="1"/>
</dbReference>
<dbReference type="GO" id="GO:0006694">
    <property type="term" value="P:steroid biosynthetic process"/>
    <property type="evidence" value="ECO:0007669"/>
    <property type="project" value="InterPro"/>
</dbReference>
<comment type="caution">
    <text evidence="2">The sequence shown here is derived from an EMBL/GenBank/DDBJ whole genome shotgun (WGS) entry which is preliminary data.</text>
</comment>
<feature type="domain" description="3-beta hydroxysteroid dehydrogenase/isomerase" evidence="1">
    <location>
        <begin position="2"/>
        <end position="154"/>
    </location>
</feature>
<protein>
    <recommendedName>
        <fullName evidence="1">3-beta hydroxysteroid dehydrogenase/isomerase domain-containing protein</fullName>
    </recommendedName>
</protein>
<sequence length="269" mass="29868">DRVNTEGVRLLVAFAEQYGTQAFVHISTLDVSWTGSAHSLQAPRPPFDLQTCSPIPYVRSKANGEFIAMRMGKGPIKGEISSQGRGEMSVVILRPAHIFGAARNIGSVLADPLASYLWSIPPVRLGSADSKMSMVSVSTVVEVSIRAAKAPQDLNGKCYAVKDLDANFFQFYQEQVLGRKLWPLLRVPDWAVLLAARAADWWYQMITCMTSLKNLPAPFRWFGCIYFRDPMLCLTSQGVRQALLDLTIDDAATKKNLGDYNSRFFKLAL</sequence>
<reference evidence="2" key="1">
    <citation type="submission" date="2021-02" db="EMBL/GenBank/DDBJ databases">
        <authorList>
            <person name="Dougan E. K."/>
            <person name="Rhodes N."/>
            <person name="Thang M."/>
            <person name="Chan C."/>
        </authorList>
    </citation>
    <scope>NUCLEOTIDE SEQUENCE</scope>
</reference>
<evidence type="ECO:0000313" key="2">
    <source>
        <dbReference type="EMBL" id="CAE8648928.1"/>
    </source>
</evidence>
<dbReference type="GO" id="GO:0016616">
    <property type="term" value="F:oxidoreductase activity, acting on the CH-OH group of donors, NAD or NADP as acceptor"/>
    <property type="evidence" value="ECO:0007669"/>
    <property type="project" value="InterPro"/>
</dbReference>
<name>A0A813IDL0_POLGL</name>
<evidence type="ECO:0000313" key="3">
    <source>
        <dbReference type="Proteomes" id="UP000626109"/>
    </source>
</evidence>
<accession>A0A813IDL0</accession>
<dbReference type="InterPro" id="IPR036291">
    <property type="entry name" value="NAD(P)-bd_dom_sf"/>
</dbReference>
<dbReference type="AlphaFoldDB" id="A0A813IDL0"/>
<organism evidence="2 3">
    <name type="scientific">Polarella glacialis</name>
    <name type="common">Dinoflagellate</name>
    <dbReference type="NCBI Taxonomy" id="89957"/>
    <lineage>
        <taxon>Eukaryota</taxon>
        <taxon>Sar</taxon>
        <taxon>Alveolata</taxon>
        <taxon>Dinophyceae</taxon>
        <taxon>Suessiales</taxon>
        <taxon>Suessiaceae</taxon>
        <taxon>Polarella</taxon>
    </lineage>
</organism>
<dbReference type="Proteomes" id="UP000626109">
    <property type="component" value="Unassembled WGS sequence"/>
</dbReference>
<dbReference type="InterPro" id="IPR002225">
    <property type="entry name" value="3Beta_OHSteriod_DH/Estase"/>
</dbReference>
<evidence type="ECO:0000259" key="1">
    <source>
        <dbReference type="Pfam" id="PF01073"/>
    </source>
</evidence>
<dbReference type="EMBL" id="CAJNNW010007115">
    <property type="protein sequence ID" value="CAE8648928.1"/>
    <property type="molecule type" value="Genomic_DNA"/>
</dbReference>
<feature type="non-terminal residue" evidence="2">
    <location>
        <position position="1"/>
    </location>
</feature>
<proteinExistence type="predicted"/>
<dbReference type="Gene3D" id="3.40.50.720">
    <property type="entry name" value="NAD(P)-binding Rossmann-like Domain"/>
    <property type="match status" value="1"/>
</dbReference>
<gene>
    <name evidence="2" type="ORF">PGLA2088_LOCUS6998</name>
</gene>
<dbReference type="Pfam" id="PF01073">
    <property type="entry name" value="3Beta_HSD"/>
    <property type="match status" value="1"/>
</dbReference>